<reference evidence="1 2" key="1">
    <citation type="submission" date="2023-07" db="EMBL/GenBank/DDBJ databases">
        <title>Genomic Encyclopedia of Type Strains, Phase IV (KMG-IV): sequencing the most valuable type-strain genomes for metagenomic binning, comparative biology and taxonomic classification.</title>
        <authorList>
            <person name="Goeker M."/>
        </authorList>
    </citation>
    <scope>NUCLEOTIDE SEQUENCE [LARGE SCALE GENOMIC DNA]</scope>
    <source>
        <strain evidence="1 2">DSM 19154</strain>
    </source>
</reference>
<organism evidence="1 2">
    <name type="scientific">Alkalicoccobacillus murimartini</name>
    <dbReference type="NCBI Taxonomy" id="171685"/>
    <lineage>
        <taxon>Bacteria</taxon>
        <taxon>Bacillati</taxon>
        <taxon>Bacillota</taxon>
        <taxon>Bacilli</taxon>
        <taxon>Bacillales</taxon>
        <taxon>Bacillaceae</taxon>
        <taxon>Alkalicoccobacillus</taxon>
    </lineage>
</organism>
<dbReference type="RefSeq" id="WP_306984544.1">
    <property type="nucleotide sequence ID" value="NZ_JAUSUA010000005.1"/>
</dbReference>
<keyword evidence="2" id="KW-1185">Reference proteome</keyword>
<evidence type="ECO:0008006" key="3">
    <source>
        <dbReference type="Google" id="ProtNLM"/>
    </source>
</evidence>
<dbReference type="InterPro" id="IPR036249">
    <property type="entry name" value="Thioredoxin-like_sf"/>
</dbReference>
<name>A0ABT9YKS7_9BACI</name>
<dbReference type="SUPFAM" id="SSF52833">
    <property type="entry name" value="Thioredoxin-like"/>
    <property type="match status" value="1"/>
</dbReference>
<dbReference type="Pfam" id="PF14595">
    <property type="entry name" value="Thioredoxin_9"/>
    <property type="match status" value="1"/>
</dbReference>
<accession>A0ABT9YKS7</accession>
<proteinExistence type="predicted"/>
<comment type="caution">
    <text evidence="1">The sequence shown here is derived from an EMBL/GenBank/DDBJ whole genome shotgun (WGS) entry which is preliminary data.</text>
</comment>
<dbReference type="Proteomes" id="UP001225034">
    <property type="component" value="Unassembled WGS sequence"/>
</dbReference>
<protein>
    <recommendedName>
        <fullName evidence="3">Thioredoxin family protein</fullName>
    </recommendedName>
</protein>
<evidence type="ECO:0000313" key="2">
    <source>
        <dbReference type="Proteomes" id="UP001225034"/>
    </source>
</evidence>
<sequence length="187" mass="22089">MEELNQWFEKGLSRYAYIHSMQVNQQHLLQIYNSFHLEQFEKESLHSIQPQKLRALILTADWCGDAMVNLPIFMRIADEALIETRYFLRDDHLELMDQYLTNGTARSIPIIVLIDQEGKEVMRWGPRAPELEELVSKRKSTLPDKESSDYQTAFKSFAQQMAETYTQDQTSWDWIKNDILKTLQKTL</sequence>
<dbReference type="Gene3D" id="3.40.30.10">
    <property type="entry name" value="Glutaredoxin"/>
    <property type="match status" value="1"/>
</dbReference>
<dbReference type="EMBL" id="JAUSUA010000005">
    <property type="protein sequence ID" value="MDQ0208472.1"/>
    <property type="molecule type" value="Genomic_DNA"/>
</dbReference>
<gene>
    <name evidence="1" type="ORF">J2S05_003283</name>
</gene>
<evidence type="ECO:0000313" key="1">
    <source>
        <dbReference type="EMBL" id="MDQ0208472.1"/>
    </source>
</evidence>